<proteinExistence type="predicted"/>
<dbReference type="HOGENOM" id="CLU_159929_0_0_3"/>
<dbReference type="AlphaFoldDB" id="K9UF64"/>
<dbReference type="Proteomes" id="UP000010366">
    <property type="component" value="Chromosome"/>
</dbReference>
<dbReference type="KEGG" id="cmp:Cha6605_2411"/>
<evidence type="ECO:0000313" key="1">
    <source>
        <dbReference type="EMBL" id="AFY93470.1"/>
    </source>
</evidence>
<evidence type="ECO:0000313" key="2">
    <source>
        <dbReference type="Proteomes" id="UP000010366"/>
    </source>
</evidence>
<organism evidence="1 2">
    <name type="scientific">Chamaesiphon minutus (strain ATCC 27169 / PCC 6605)</name>
    <dbReference type="NCBI Taxonomy" id="1173020"/>
    <lineage>
        <taxon>Bacteria</taxon>
        <taxon>Bacillati</taxon>
        <taxon>Cyanobacteriota</taxon>
        <taxon>Cyanophyceae</taxon>
        <taxon>Gomontiellales</taxon>
        <taxon>Chamaesiphonaceae</taxon>
        <taxon>Chamaesiphon</taxon>
    </lineage>
</organism>
<gene>
    <name evidence="1" type="ORF">Cha6605_2411</name>
</gene>
<protein>
    <recommendedName>
        <fullName evidence="3">Immunity protein 30 domain-containing protein</fullName>
    </recommendedName>
</protein>
<reference evidence="1 2" key="1">
    <citation type="submission" date="2012-05" db="EMBL/GenBank/DDBJ databases">
        <title>Finished chromosome of genome of Chamaesiphon sp. PCC 6605.</title>
        <authorList>
            <consortium name="US DOE Joint Genome Institute"/>
            <person name="Gugger M."/>
            <person name="Coursin T."/>
            <person name="Rippka R."/>
            <person name="Tandeau De Marsac N."/>
            <person name="Huntemann M."/>
            <person name="Wei C.-L."/>
            <person name="Han J."/>
            <person name="Detter J.C."/>
            <person name="Han C."/>
            <person name="Tapia R."/>
            <person name="Chen A."/>
            <person name="Kyrpides N."/>
            <person name="Mavromatis K."/>
            <person name="Markowitz V."/>
            <person name="Szeto E."/>
            <person name="Ivanova N."/>
            <person name="Pagani I."/>
            <person name="Pati A."/>
            <person name="Goodwin L."/>
            <person name="Nordberg H.P."/>
            <person name="Cantor M.N."/>
            <person name="Hua S.X."/>
            <person name="Woyke T."/>
            <person name="Kerfeld C.A."/>
        </authorList>
    </citation>
    <scope>NUCLEOTIDE SEQUENCE [LARGE SCALE GENOMIC DNA]</scope>
    <source>
        <strain evidence="2">ATCC 27169 / PCC 6605</strain>
    </source>
</reference>
<sequence length="103" mass="12127">MLDKEKIVKIINEIDSLFIEDTRYPIFWNQLTQLLSEDEQETIDFLDSCNDENIINNISSIFDNISSNLQSNKFIKCLKRLEIKFPNLLLYPMIEAAVYSMET</sequence>
<dbReference type="RefSeq" id="WP_015159618.1">
    <property type="nucleotide sequence ID" value="NC_019697.1"/>
</dbReference>
<dbReference type="EMBL" id="CP003600">
    <property type="protein sequence ID" value="AFY93470.1"/>
    <property type="molecule type" value="Genomic_DNA"/>
</dbReference>
<name>K9UF64_CHAP6</name>
<evidence type="ECO:0008006" key="3">
    <source>
        <dbReference type="Google" id="ProtNLM"/>
    </source>
</evidence>
<keyword evidence="2" id="KW-1185">Reference proteome</keyword>
<accession>K9UF64</accession>